<feature type="compositionally biased region" description="Low complexity" evidence="5">
    <location>
        <begin position="194"/>
        <end position="207"/>
    </location>
</feature>
<dbReference type="GO" id="GO:0006355">
    <property type="term" value="P:regulation of DNA-templated transcription"/>
    <property type="evidence" value="ECO:0007669"/>
    <property type="project" value="InterPro"/>
</dbReference>
<dbReference type="PROSITE" id="PS50071">
    <property type="entry name" value="HOMEOBOX_2"/>
    <property type="match status" value="1"/>
</dbReference>
<feature type="compositionally biased region" description="Low complexity" evidence="5">
    <location>
        <begin position="74"/>
        <end position="99"/>
    </location>
</feature>
<evidence type="ECO:0000256" key="5">
    <source>
        <dbReference type="SAM" id="MobiDB-lite"/>
    </source>
</evidence>
<comment type="caution">
    <text evidence="7">The sequence shown here is derived from an EMBL/GenBank/DDBJ whole genome shotgun (WGS) entry which is preliminary data.</text>
</comment>
<keyword evidence="1 4" id="KW-0238">DNA-binding</keyword>
<dbReference type="Pfam" id="PF05920">
    <property type="entry name" value="Homeobox_KN"/>
    <property type="match status" value="1"/>
</dbReference>
<dbReference type="Gene3D" id="1.10.10.60">
    <property type="entry name" value="Homeodomain-like"/>
    <property type="match status" value="1"/>
</dbReference>
<keyword evidence="3 4" id="KW-0539">Nucleus</keyword>
<name>A0AAV5QKB0_9ASCO</name>
<proteinExistence type="predicted"/>
<evidence type="ECO:0000256" key="2">
    <source>
        <dbReference type="ARBA" id="ARBA00023155"/>
    </source>
</evidence>
<protein>
    <submittedName>
        <fullName evidence="7">Cup9 protein</fullName>
    </submittedName>
</protein>
<dbReference type="Proteomes" id="UP001360560">
    <property type="component" value="Unassembled WGS sequence"/>
</dbReference>
<accession>A0AAV5QKB0</accession>
<feature type="compositionally biased region" description="Polar residues" evidence="5">
    <location>
        <begin position="167"/>
        <end position="179"/>
    </location>
</feature>
<comment type="subcellular location">
    <subcellularLocation>
        <location evidence="4">Nucleus</location>
    </subcellularLocation>
</comment>
<dbReference type="EMBL" id="BTFZ01000004">
    <property type="protein sequence ID" value="GMM35154.1"/>
    <property type="molecule type" value="Genomic_DNA"/>
</dbReference>
<dbReference type="AlphaFoldDB" id="A0AAV5QKB0"/>
<dbReference type="RefSeq" id="XP_064852154.1">
    <property type="nucleotide sequence ID" value="XM_064996082.1"/>
</dbReference>
<gene>
    <name evidence="7" type="ORF">DASC09_024790</name>
</gene>
<dbReference type="InterPro" id="IPR050224">
    <property type="entry name" value="TALE_homeobox"/>
</dbReference>
<dbReference type="InterPro" id="IPR008422">
    <property type="entry name" value="KN_HD"/>
</dbReference>
<reference evidence="7 8" key="1">
    <citation type="journal article" date="2023" name="Elife">
        <title>Identification of key yeast species and microbe-microbe interactions impacting larval growth of Drosophila in the wild.</title>
        <authorList>
            <person name="Mure A."/>
            <person name="Sugiura Y."/>
            <person name="Maeda R."/>
            <person name="Honda K."/>
            <person name="Sakurai N."/>
            <person name="Takahashi Y."/>
            <person name="Watada M."/>
            <person name="Katoh T."/>
            <person name="Gotoh A."/>
            <person name="Gotoh Y."/>
            <person name="Taniguchi I."/>
            <person name="Nakamura K."/>
            <person name="Hayashi T."/>
            <person name="Katayama T."/>
            <person name="Uemura T."/>
            <person name="Hattori Y."/>
        </authorList>
    </citation>
    <scope>NUCLEOTIDE SEQUENCE [LARGE SCALE GENOMIC DNA]</scope>
    <source>
        <strain evidence="7 8">SC-9</strain>
    </source>
</reference>
<dbReference type="GeneID" id="90073133"/>
<evidence type="ECO:0000256" key="4">
    <source>
        <dbReference type="PROSITE-ProRule" id="PRU00108"/>
    </source>
</evidence>
<dbReference type="PANTHER" id="PTHR11850">
    <property type="entry name" value="HOMEOBOX PROTEIN TRANSCRIPTION FACTORS"/>
    <property type="match status" value="1"/>
</dbReference>
<dbReference type="SMART" id="SM00389">
    <property type="entry name" value="HOX"/>
    <property type="match status" value="1"/>
</dbReference>
<feature type="compositionally biased region" description="Polar residues" evidence="5">
    <location>
        <begin position="103"/>
        <end position="124"/>
    </location>
</feature>
<sequence>MDTQIMTMNTQAYHSYSSRYVGAHPLQPTSSTTSSSSSNNSYIDFNRELTYDYSNNTFNPKISLRSYCFAHQSSSTSSNPNSTSNSSLNSPVNSPLSSLAMPNAQSLPQFNNGHRLTSASNPNLTDFSGYSTPLSSTSSYPNAFQSATNSPRFNDLSSKPFVPKYPTSITPLGANPSNVSSSSSSHPAGMKPESPSSPVSDSDGVNSMNGGGATGGKKKKRCNLPKKTTKILIDWLNDNLSNPYPNSKEKFELIVKTGLTNQQLSNWFINARRRKINNLRENQLKNNMV</sequence>
<evidence type="ECO:0000313" key="8">
    <source>
        <dbReference type="Proteomes" id="UP001360560"/>
    </source>
</evidence>
<dbReference type="GO" id="GO:0003677">
    <property type="term" value="F:DNA binding"/>
    <property type="evidence" value="ECO:0007669"/>
    <property type="project" value="UniProtKB-UniRule"/>
</dbReference>
<feature type="domain" description="Homeobox" evidence="6">
    <location>
        <begin position="215"/>
        <end position="278"/>
    </location>
</feature>
<feature type="DNA-binding region" description="Homeobox" evidence="4">
    <location>
        <begin position="217"/>
        <end position="279"/>
    </location>
</feature>
<evidence type="ECO:0000256" key="3">
    <source>
        <dbReference type="ARBA" id="ARBA00023242"/>
    </source>
</evidence>
<dbReference type="InterPro" id="IPR009057">
    <property type="entry name" value="Homeodomain-like_sf"/>
</dbReference>
<dbReference type="InterPro" id="IPR001356">
    <property type="entry name" value="HD"/>
</dbReference>
<evidence type="ECO:0000313" key="7">
    <source>
        <dbReference type="EMBL" id="GMM35154.1"/>
    </source>
</evidence>
<dbReference type="SUPFAM" id="SSF46689">
    <property type="entry name" value="Homeodomain-like"/>
    <property type="match status" value="1"/>
</dbReference>
<keyword evidence="8" id="KW-1185">Reference proteome</keyword>
<organism evidence="7 8">
    <name type="scientific">Saccharomycopsis crataegensis</name>
    <dbReference type="NCBI Taxonomy" id="43959"/>
    <lineage>
        <taxon>Eukaryota</taxon>
        <taxon>Fungi</taxon>
        <taxon>Dikarya</taxon>
        <taxon>Ascomycota</taxon>
        <taxon>Saccharomycotina</taxon>
        <taxon>Saccharomycetes</taxon>
        <taxon>Saccharomycopsidaceae</taxon>
        <taxon>Saccharomycopsis</taxon>
    </lineage>
</organism>
<dbReference type="CDD" id="cd00086">
    <property type="entry name" value="homeodomain"/>
    <property type="match status" value="1"/>
</dbReference>
<feature type="region of interest" description="Disordered" evidence="5">
    <location>
        <begin position="74"/>
        <end position="124"/>
    </location>
</feature>
<dbReference type="GO" id="GO:0005634">
    <property type="term" value="C:nucleus"/>
    <property type="evidence" value="ECO:0007669"/>
    <property type="project" value="UniProtKB-SubCell"/>
</dbReference>
<feature type="compositionally biased region" description="Polar residues" evidence="5">
    <location>
        <begin position="142"/>
        <end position="157"/>
    </location>
</feature>
<evidence type="ECO:0000259" key="6">
    <source>
        <dbReference type="PROSITE" id="PS50071"/>
    </source>
</evidence>
<evidence type="ECO:0000256" key="1">
    <source>
        <dbReference type="ARBA" id="ARBA00023125"/>
    </source>
</evidence>
<feature type="region of interest" description="Disordered" evidence="5">
    <location>
        <begin position="138"/>
        <end position="223"/>
    </location>
</feature>
<keyword evidence="2 4" id="KW-0371">Homeobox</keyword>